<evidence type="ECO:0000256" key="5">
    <source>
        <dbReference type="ARBA" id="ARBA00022553"/>
    </source>
</evidence>
<dbReference type="Pfam" id="PF08447">
    <property type="entry name" value="PAS_3"/>
    <property type="match status" value="1"/>
</dbReference>
<feature type="domain" description="PAS" evidence="17">
    <location>
        <begin position="19"/>
        <end position="89"/>
    </location>
</feature>
<evidence type="ECO:0000256" key="10">
    <source>
        <dbReference type="ARBA" id="ARBA00023012"/>
    </source>
</evidence>
<evidence type="ECO:0000256" key="12">
    <source>
        <dbReference type="ARBA" id="ARBA00023306"/>
    </source>
</evidence>
<evidence type="ECO:0000259" key="17">
    <source>
        <dbReference type="PROSITE" id="PS50112"/>
    </source>
</evidence>
<dbReference type="PANTHER" id="PTHR45339:SF1">
    <property type="entry name" value="HYBRID SIGNAL TRANSDUCTION HISTIDINE KINASE J"/>
    <property type="match status" value="1"/>
</dbReference>
<comment type="subcellular location">
    <subcellularLocation>
        <location evidence="2">Membrane</location>
    </subcellularLocation>
</comment>
<feature type="domain" description="PAC" evidence="18">
    <location>
        <begin position="92"/>
        <end position="144"/>
    </location>
</feature>
<dbReference type="InterPro" id="IPR036890">
    <property type="entry name" value="HATPase_C_sf"/>
</dbReference>
<protein>
    <recommendedName>
        <fullName evidence="13">Circadian input-output histidine kinase CikA</fullName>
        <ecNumber evidence="4">2.7.13.3</ecNumber>
    </recommendedName>
</protein>
<evidence type="ECO:0000313" key="19">
    <source>
        <dbReference type="EMBL" id="KYC40843.1"/>
    </source>
</evidence>
<dbReference type="Proteomes" id="UP000076925">
    <property type="component" value="Unassembled WGS sequence"/>
</dbReference>
<evidence type="ECO:0000256" key="14">
    <source>
        <dbReference type="PROSITE-ProRule" id="PRU00169"/>
    </source>
</evidence>
<dbReference type="InterPro" id="IPR005467">
    <property type="entry name" value="His_kinase_dom"/>
</dbReference>
<dbReference type="InterPro" id="IPR000700">
    <property type="entry name" value="PAS-assoc_C"/>
</dbReference>
<dbReference type="SMART" id="SM00448">
    <property type="entry name" value="REC"/>
    <property type="match status" value="1"/>
</dbReference>
<dbReference type="GO" id="GO:0005524">
    <property type="term" value="F:ATP binding"/>
    <property type="evidence" value="ECO:0007669"/>
    <property type="project" value="UniProtKB-KW"/>
</dbReference>
<dbReference type="SMART" id="SM00387">
    <property type="entry name" value="HATPase_c"/>
    <property type="match status" value="1"/>
</dbReference>
<dbReference type="Gene3D" id="3.30.565.10">
    <property type="entry name" value="Histidine kinase-like ATPase, C-terminal domain"/>
    <property type="match status" value="1"/>
</dbReference>
<gene>
    <name evidence="19" type="ORF">WA1_24800</name>
</gene>
<dbReference type="InterPro" id="IPR011006">
    <property type="entry name" value="CheY-like_superfamily"/>
</dbReference>
<keyword evidence="7" id="KW-0547">Nucleotide-binding</keyword>
<dbReference type="InterPro" id="IPR000014">
    <property type="entry name" value="PAS"/>
</dbReference>
<name>A0A139X885_9CYAN</name>
<dbReference type="SMART" id="SM00388">
    <property type="entry name" value="HisKA"/>
    <property type="match status" value="1"/>
</dbReference>
<dbReference type="InterPro" id="IPR036097">
    <property type="entry name" value="HisK_dim/P_sf"/>
</dbReference>
<dbReference type="GO" id="GO:0000155">
    <property type="term" value="F:phosphorelay sensor kinase activity"/>
    <property type="evidence" value="ECO:0007669"/>
    <property type="project" value="InterPro"/>
</dbReference>
<dbReference type="Pfam" id="PF13426">
    <property type="entry name" value="PAS_9"/>
    <property type="match status" value="1"/>
</dbReference>
<dbReference type="STRING" id="128403.WA1_24800"/>
<organism evidence="19 20">
    <name type="scientific">Scytonema hofmannii PCC 7110</name>
    <dbReference type="NCBI Taxonomy" id="128403"/>
    <lineage>
        <taxon>Bacteria</taxon>
        <taxon>Bacillati</taxon>
        <taxon>Cyanobacteriota</taxon>
        <taxon>Cyanophyceae</taxon>
        <taxon>Nostocales</taxon>
        <taxon>Scytonemataceae</taxon>
        <taxon>Scytonema</taxon>
    </lineage>
</organism>
<evidence type="ECO:0000259" key="18">
    <source>
        <dbReference type="PROSITE" id="PS50113"/>
    </source>
</evidence>
<keyword evidence="11" id="KW-0472">Membrane</keyword>
<dbReference type="InterPro" id="IPR001610">
    <property type="entry name" value="PAC"/>
</dbReference>
<evidence type="ECO:0000256" key="1">
    <source>
        <dbReference type="ARBA" id="ARBA00000085"/>
    </source>
</evidence>
<dbReference type="InterPro" id="IPR004358">
    <property type="entry name" value="Sig_transdc_His_kin-like_C"/>
</dbReference>
<dbReference type="PROSITE" id="PS50110">
    <property type="entry name" value="RESPONSE_REGULATORY"/>
    <property type="match status" value="1"/>
</dbReference>
<evidence type="ECO:0000313" key="20">
    <source>
        <dbReference type="Proteomes" id="UP000076925"/>
    </source>
</evidence>
<feature type="domain" description="PAC" evidence="18">
    <location>
        <begin position="213"/>
        <end position="265"/>
    </location>
</feature>
<dbReference type="FunFam" id="3.30.565.10:FF:000010">
    <property type="entry name" value="Sensor histidine kinase RcsC"/>
    <property type="match status" value="1"/>
</dbReference>
<evidence type="ECO:0000256" key="7">
    <source>
        <dbReference type="ARBA" id="ARBA00022741"/>
    </source>
</evidence>
<dbReference type="SUPFAM" id="SSF55785">
    <property type="entry name" value="PYP-like sensor domain (PAS domain)"/>
    <property type="match status" value="2"/>
</dbReference>
<dbReference type="SUPFAM" id="SSF47384">
    <property type="entry name" value="Homodimeric domain of signal transducing histidine kinase"/>
    <property type="match status" value="1"/>
</dbReference>
<dbReference type="InterPro" id="IPR013655">
    <property type="entry name" value="PAS_fold_3"/>
</dbReference>
<evidence type="ECO:0000256" key="9">
    <source>
        <dbReference type="ARBA" id="ARBA00022840"/>
    </source>
</evidence>
<dbReference type="CDD" id="cd16922">
    <property type="entry name" value="HATPase_EvgS-ArcB-TorS-like"/>
    <property type="match status" value="1"/>
</dbReference>
<dbReference type="PANTHER" id="PTHR45339">
    <property type="entry name" value="HYBRID SIGNAL TRANSDUCTION HISTIDINE KINASE J"/>
    <property type="match status" value="1"/>
</dbReference>
<dbReference type="CDD" id="cd00130">
    <property type="entry name" value="PAS"/>
    <property type="match status" value="2"/>
</dbReference>
<dbReference type="PROSITE" id="PS50113">
    <property type="entry name" value="PAC"/>
    <property type="match status" value="2"/>
</dbReference>
<evidence type="ECO:0000256" key="8">
    <source>
        <dbReference type="ARBA" id="ARBA00022777"/>
    </source>
</evidence>
<comment type="catalytic activity">
    <reaction evidence="1">
        <text>ATP + protein L-histidine = ADP + protein N-phospho-L-histidine.</text>
        <dbReference type="EC" id="2.7.13.3"/>
    </reaction>
</comment>
<evidence type="ECO:0000256" key="6">
    <source>
        <dbReference type="ARBA" id="ARBA00022679"/>
    </source>
</evidence>
<dbReference type="CDD" id="cd00082">
    <property type="entry name" value="HisKA"/>
    <property type="match status" value="1"/>
</dbReference>
<dbReference type="InterPro" id="IPR003661">
    <property type="entry name" value="HisK_dim/P_dom"/>
</dbReference>
<dbReference type="Gene3D" id="3.40.50.2300">
    <property type="match status" value="1"/>
</dbReference>
<keyword evidence="8" id="KW-0418">Kinase</keyword>
<keyword evidence="20" id="KW-1185">Reference proteome</keyword>
<sequence length="754" mass="84157">MSITLPLGQDTPNCPPGCVPQFYAALAELAPIGIFYTNADGQCLYVNPRWCFVAGITITEAQGEGWLDGLHPDDRQRVFSEWQQAAQSNLPFQSEYRMLRPDGKETWVLGQAIAELDANRTVKGYVGTLTDITERKQKEVELREMSVALEYAVSGIAKLDVEGRYVFVNQAYASVVGYTPEEMIGMAWQKTVHPDEIETMIAAYNVMLQNGKVETDARGIRRNGSIFYKQLVMISIYNEQHKFIGHHCFMKDITDRKQTELELQQAKETAEVANQAKSLFLANMSHELRTPLNVILGFTQVMGRDRSLNAEQQENLKIIRRSGDHLLNLINDILDLSKIEAGHTSIDTNNIDLVALLHSLRSMFQQKAVAKGIQFNFDIDPILPQYITTDPSKLRQILINLLSNAIKFTKQGNVTLCVKVNEEEGTSNFQELKNVTSAVSLLFEVKDTGIGIPAKDMDLIFNAFVQAEAGKGATEGTGLGLTISRNLAGLMGGNITVSSTVGQGTTFQFTLPVRLATSTDMQPEQINRQVIGLVPGQPQYRILVVDDQPENRLLLVKLLTNLGLDVQEATNGQEAIALWHVWHPHIIWMDIRMPVLNGYKATKWIREQENAAKNQNQPSKIIALTAHASESDRNLALDAGCDDYISKPFQEETLFNMMAKYLGLSYLYADSEPPSTSSDLPVNNVLTSDNLSVMSATWIAQLHQAALLCNDEEVLLVIEQIPPEHESLTKELQHLSQNFEFHRIMQLAQAALNL</sequence>
<dbReference type="EC" id="2.7.13.3" evidence="4"/>
<dbReference type="PROSITE" id="PS50112">
    <property type="entry name" value="PAS"/>
    <property type="match status" value="2"/>
</dbReference>
<keyword evidence="5 14" id="KW-0597">Phosphoprotein</keyword>
<keyword evidence="12" id="KW-0131">Cell cycle</keyword>
<evidence type="ECO:0000256" key="2">
    <source>
        <dbReference type="ARBA" id="ARBA00004370"/>
    </source>
</evidence>
<dbReference type="PRINTS" id="PR00344">
    <property type="entry name" value="BCTRLSENSOR"/>
</dbReference>
<dbReference type="Pfam" id="PF00512">
    <property type="entry name" value="HisKA"/>
    <property type="match status" value="1"/>
</dbReference>
<feature type="domain" description="Response regulatory" evidence="16">
    <location>
        <begin position="541"/>
        <end position="662"/>
    </location>
</feature>
<dbReference type="InterPro" id="IPR001789">
    <property type="entry name" value="Sig_transdc_resp-reg_receiver"/>
</dbReference>
<dbReference type="NCBIfam" id="TIGR00229">
    <property type="entry name" value="sensory_box"/>
    <property type="match status" value="2"/>
</dbReference>
<feature type="modified residue" description="4-aspartylphosphate" evidence="14">
    <location>
        <position position="590"/>
    </location>
</feature>
<dbReference type="EMBL" id="ANNX02000026">
    <property type="protein sequence ID" value="KYC40843.1"/>
    <property type="molecule type" value="Genomic_DNA"/>
</dbReference>
<evidence type="ECO:0000259" key="15">
    <source>
        <dbReference type="PROSITE" id="PS50109"/>
    </source>
</evidence>
<dbReference type="Pfam" id="PF02518">
    <property type="entry name" value="HATPase_c"/>
    <property type="match status" value="1"/>
</dbReference>
<dbReference type="PROSITE" id="PS50109">
    <property type="entry name" value="HIS_KIN"/>
    <property type="match status" value="1"/>
</dbReference>
<evidence type="ECO:0000256" key="13">
    <source>
        <dbReference type="ARBA" id="ARBA00074306"/>
    </source>
</evidence>
<feature type="domain" description="Histidine kinase" evidence="15">
    <location>
        <begin position="283"/>
        <end position="515"/>
    </location>
</feature>
<dbReference type="CDD" id="cd17546">
    <property type="entry name" value="REC_hyHK_CKI1_RcsC-like"/>
    <property type="match status" value="1"/>
</dbReference>
<evidence type="ECO:0000256" key="11">
    <source>
        <dbReference type="ARBA" id="ARBA00023136"/>
    </source>
</evidence>
<dbReference type="OrthoDB" id="415806at2"/>
<keyword evidence="6" id="KW-0808">Transferase</keyword>
<dbReference type="Gene3D" id="3.30.450.20">
    <property type="entry name" value="PAS domain"/>
    <property type="match status" value="2"/>
</dbReference>
<dbReference type="InterPro" id="IPR035965">
    <property type="entry name" value="PAS-like_dom_sf"/>
</dbReference>
<dbReference type="SMART" id="SM00091">
    <property type="entry name" value="PAS"/>
    <property type="match status" value="2"/>
</dbReference>
<evidence type="ECO:0000256" key="3">
    <source>
        <dbReference type="ARBA" id="ARBA00006402"/>
    </source>
</evidence>
<dbReference type="RefSeq" id="WP_017739840.1">
    <property type="nucleotide sequence ID" value="NZ_KQ976354.1"/>
</dbReference>
<dbReference type="Pfam" id="PF00072">
    <property type="entry name" value="Response_reg"/>
    <property type="match status" value="1"/>
</dbReference>
<dbReference type="Gene3D" id="1.10.287.130">
    <property type="match status" value="1"/>
</dbReference>
<dbReference type="SUPFAM" id="SSF52172">
    <property type="entry name" value="CheY-like"/>
    <property type="match status" value="1"/>
</dbReference>
<proteinExistence type="inferred from homology"/>
<comment type="caution">
    <text evidence="19">The sequence shown here is derived from an EMBL/GenBank/DDBJ whole genome shotgun (WGS) entry which is preliminary data.</text>
</comment>
<evidence type="ECO:0000256" key="4">
    <source>
        <dbReference type="ARBA" id="ARBA00012438"/>
    </source>
</evidence>
<feature type="domain" description="PAS" evidence="17">
    <location>
        <begin position="141"/>
        <end position="211"/>
    </location>
</feature>
<keyword evidence="9" id="KW-0067">ATP-binding</keyword>
<dbReference type="SMART" id="SM00086">
    <property type="entry name" value="PAC"/>
    <property type="match status" value="2"/>
</dbReference>
<keyword evidence="10" id="KW-0902">Two-component regulatory system</keyword>
<accession>A0A139X885</accession>
<dbReference type="GO" id="GO:0016020">
    <property type="term" value="C:membrane"/>
    <property type="evidence" value="ECO:0007669"/>
    <property type="project" value="UniProtKB-SubCell"/>
</dbReference>
<reference evidence="19 20" key="1">
    <citation type="journal article" date="2013" name="Genome Biol. Evol.">
        <title>Genomes of Stigonematalean cyanobacteria (subsection V) and the evolution of oxygenic photosynthesis from prokaryotes to plastids.</title>
        <authorList>
            <person name="Dagan T."/>
            <person name="Roettger M."/>
            <person name="Stucken K."/>
            <person name="Landan G."/>
            <person name="Koch R."/>
            <person name="Major P."/>
            <person name="Gould S.B."/>
            <person name="Goremykin V.V."/>
            <person name="Rippka R."/>
            <person name="Tandeau de Marsac N."/>
            <person name="Gugger M."/>
            <person name="Lockhart P.J."/>
            <person name="Allen J.F."/>
            <person name="Brune I."/>
            <person name="Maus I."/>
            <person name="Puhler A."/>
            <person name="Martin W.F."/>
        </authorList>
    </citation>
    <scope>NUCLEOTIDE SEQUENCE [LARGE SCALE GENOMIC DNA]</scope>
    <source>
        <strain evidence="19 20">PCC 7110</strain>
    </source>
</reference>
<dbReference type="InterPro" id="IPR003594">
    <property type="entry name" value="HATPase_dom"/>
</dbReference>
<evidence type="ECO:0000259" key="16">
    <source>
        <dbReference type="PROSITE" id="PS50110"/>
    </source>
</evidence>
<dbReference type="SUPFAM" id="SSF55874">
    <property type="entry name" value="ATPase domain of HSP90 chaperone/DNA topoisomerase II/histidine kinase"/>
    <property type="match status" value="1"/>
</dbReference>
<dbReference type="AlphaFoldDB" id="A0A139X885"/>
<comment type="similarity">
    <text evidence="3">In the N-terminal section; belongs to the phytochrome family.</text>
</comment>
<dbReference type="FunFam" id="1.10.287.130:FF:000038">
    <property type="entry name" value="Sensory transduction histidine kinase"/>
    <property type="match status" value="1"/>
</dbReference>